<organism evidence="1 2">
    <name type="scientific">Helicobacter pullorum</name>
    <dbReference type="NCBI Taxonomy" id="35818"/>
    <lineage>
        <taxon>Bacteria</taxon>
        <taxon>Pseudomonadati</taxon>
        <taxon>Campylobacterota</taxon>
        <taxon>Epsilonproteobacteria</taxon>
        <taxon>Campylobacterales</taxon>
        <taxon>Helicobacteraceae</taxon>
        <taxon>Helicobacter</taxon>
    </lineage>
</organism>
<dbReference type="PATRIC" id="fig|35818.11.peg.1833"/>
<protein>
    <submittedName>
        <fullName evidence="1">Uncharacterized protein</fullName>
    </submittedName>
</protein>
<comment type="caution">
    <text evidence="1">The sequence shown here is derived from an EMBL/GenBank/DDBJ whole genome shotgun (WGS) entry which is preliminary data.</text>
</comment>
<proteinExistence type="predicted"/>
<name>A0A0N0LTJ6_9HELI</name>
<evidence type="ECO:0000313" key="1">
    <source>
        <dbReference type="EMBL" id="KPH55289.1"/>
    </source>
</evidence>
<dbReference type="Proteomes" id="UP000037997">
    <property type="component" value="Unassembled WGS sequence"/>
</dbReference>
<dbReference type="AlphaFoldDB" id="A0A0N0LTJ6"/>
<sequence length="398" mass="45300">MFKAFVGLVLSGVLVTSLFGEVKVGETLSGEKAKEALKTAQKELKGNLKLPQKSARNVKAVGGMYPFDTFSIDYNKEGLLSINDSSGNPIVFVAYTLNQIVNLGNNLFVDNSALFDDTSYYVQEWDKKTNEYVGRNVNAYEYYNGGHNFNAAYTEWGMPHSNSFGMWIKISEYPNKNLTLFSRNENYVAGGGYRSDYFHFQLLPSGQLEVNTKITDYSVDSLVTSKSIPLNKWVYIQAIENVLDYQIKWETKDGVDSEEVSDTFVRDTLNIQDSEFFTQSKQKNRLFDTDTIRDYANNNKNTIQVKEIFYNPIVGMFELKDNYSAKEKLIFSVLYKNVDDEGNPEIYSISTLALEAYNLLASGSSSVVDMNDFDIYYDVNTLNIIMIDFRNTRQGAWE</sequence>
<dbReference type="RefSeq" id="WP_054198306.1">
    <property type="nucleotide sequence ID" value="NZ_JNOC01000048.1"/>
</dbReference>
<accession>A0A0N0LTJ6</accession>
<gene>
    <name evidence="1" type="ORF">HPU229334_09280</name>
</gene>
<reference evidence="1 2" key="1">
    <citation type="submission" date="2014-06" db="EMBL/GenBank/DDBJ databases">
        <title>Helicobacter pullorum isolates in fresh chicken meat - phenotypic and genotypic features.</title>
        <authorList>
            <person name="Borges V."/>
            <person name="Santos A."/>
            <person name="Correia C.B."/>
            <person name="Saraiva M."/>
            <person name="Menard A."/>
            <person name="Vieira L."/>
            <person name="Sampaio D.A."/>
            <person name="Gomes J.P."/>
            <person name="Oleastro M."/>
        </authorList>
    </citation>
    <scope>NUCLEOTIDE SEQUENCE [LARGE SCALE GENOMIC DNA]</scope>
    <source>
        <strain evidence="1 2">229334/12</strain>
    </source>
</reference>
<evidence type="ECO:0000313" key="2">
    <source>
        <dbReference type="Proteomes" id="UP000037997"/>
    </source>
</evidence>
<dbReference type="EMBL" id="JNOC01000048">
    <property type="protein sequence ID" value="KPH55289.1"/>
    <property type="molecule type" value="Genomic_DNA"/>
</dbReference>